<evidence type="ECO:0000259" key="2">
    <source>
        <dbReference type="PROSITE" id="PS50405"/>
    </source>
</evidence>
<dbReference type="Gene3D" id="1.20.1050.10">
    <property type="match status" value="1"/>
</dbReference>
<accession>A0A848EHI0</accession>
<dbReference type="GO" id="GO:0016740">
    <property type="term" value="F:transferase activity"/>
    <property type="evidence" value="ECO:0007669"/>
    <property type="project" value="UniProtKB-KW"/>
</dbReference>
<dbReference type="PROSITE" id="PS50405">
    <property type="entry name" value="GST_CTER"/>
    <property type="match status" value="1"/>
</dbReference>
<proteinExistence type="predicted"/>
<dbReference type="Proteomes" id="UP000548582">
    <property type="component" value="Unassembled WGS sequence"/>
</dbReference>
<organism evidence="3 4">
    <name type="scientific">Neoroseomonas marina</name>
    <dbReference type="NCBI Taxonomy" id="1232220"/>
    <lineage>
        <taxon>Bacteria</taxon>
        <taxon>Pseudomonadati</taxon>
        <taxon>Pseudomonadota</taxon>
        <taxon>Alphaproteobacteria</taxon>
        <taxon>Acetobacterales</taxon>
        <taxon>Acetobacteraceae</taxon>
        <taxon>Neoroseomonas</taxon>
    </lineage>
</organism>
<evidence type="ECO:0000313" key="4">
    <source>
        <dbReference type="Proteomes" id="UP000548582"/>
    </source>
</evidence>
<keyword evidence="3" id="KW-0808">Transferase</keyword>
<dbReference type="PROSITE" id="PS50404">
    <property type="entry name" value="GST_NTER"/>
    <property type="match status" value="1"/>
</dbReference>
<reference evidence="3 4" key="1">
    <citation type="submission" date="2020-03" db="EMBL/GenBank/DDBJ databases">
        <authorList>
            <person name="Sun Q."/>
        </authorList>
    </citation>
    <scope>NUCLEOTIDE SEQUENCE [LARGE SCALE GENOMIC DNA]</scope>
    <source>
        <strain evidence="3 4">JC162</strain>
    </source>
</reference>
<dbReference type="InterPro" id="IPR010987">
    <property type="entry name" value="Glutathione-S-Trfase_C-like"/>
</dbReference>
<dbReference type="SUPFAM" id="SSF52833">
    <property type="entry name" value="Thioredoxin-like"/>
    <property type="match status" value="1"/>
</dbReference>
<dbReference type="RefSeq" id="WP_170055121.1">
    <property type="nucleotide sequence ID" value="NZ_JABBKX010000006.1"/>
</dbReference>
<dbReference type="Pfam" id="PF13409">
    <property type="entry name" value="GST_N_2"/>
    <property type="match status" value="1"/>
</dbReference>
<comment type="caution">
    <text evidence="3">The sequence shown here is derived from an EMBL/GenBank/DDBJ whole genome shotgun (WGS) entry which is preliminary data.</text>
</comment>
<dbReference type="Gene3D" id="3.40.30.10">
    <property type="entry name" value="Glutaredoxin"/>
    <property type="match status" value="1"/>
</dbReference>
<dbReference type="InterPro" id="IPR036282">
    <property type="entry name" value="Glutathione-S-Trfase_C_sf"/>
</dbReference>
<dbReference type="InterPro" id="IPR004045">
    <property type="entry name" value="Glutathione_S-Trfase_N"/>
</dbReference>
<dbReference type="AlphaFoldDB" id="A0A848EHI0"/>
<feature type="domain" description="GST N-terminal" evidence="1">
    <location>
        <begin position="1"/>
        <end position="84"/>
    </location>
</feature>
<evidence type="ECO:0000313" key="3">
    <source>
        <dbReference type="EMBL" id="NMJ42883.1"/>
    </source>
</evidence>
<dbReference type="InterPro" id="IPR036249">
    <property type="entry name" value="Thioredoxin-like_sf"/>
</dbReference>
<keyword evidence="4" id="KW-1185">Reference proteome</keyword>
<sequence>MTKPILWTSTRTSGTIVHQMAAAAGVDLDIRFISLRKGEHKTPDYLAINPKGEVAAIQIPDAGVTITEIPAMALWLAEAAPDSGLLPRDAIGRAKGMEWLCWCHFRMANTFYVAFQADGLLADDAAAAAKLRSAAMARAGDALAFVDAALARQPNGTLLGTSQVTAPDIFASALLFLADFLKLPTDRFTHLKALGAKVAAVPAIAAALAREEEIG</sequence>
<dbReference type="CDD" id="cd03057">
    <property type="entry name" value="GST_N_Beta"/>
    <property type="match status" value="1"/>
</dbReference>
<dbReference type="PANTHER" id="PTHR44051:SF8">
    <property type="entry name" value="GLUTATHIONE S-TRANSFERASE GSTA"/>
    <property type="match status" value="1"/>
</dbReference>
<dbReference type="PANTHER" id="PTHR44051">
    <property type="entry name" value="GLUTATHIONE S-TRANSFERASE-RELATED"/>
    <property type="match status" value="1"/>
</dbReference>
<evidence type="ECO:0000259" key="1">
    <source>
        <dbReference type="PROSITE" id="PS50404"/>
    </source>
</evidence>
<gene>
    <name evidence="3" type="ORF">GWK16_16675</name>
</gene>
<dbReference type="EMBL" id="JABBKX010000006">
    <property type="protein sequence ID" value="NMJ42883.1"/>
    <property type="molecule type" value="Genomic_DNA"/>
</dbReference>
<protein>
    <submittedName>
        <fullName evidence="3">Glutathione S-transferase family protein</fullName>
    </submittedName>
</protein>
<name>A0A848EHI0_9PROT</name>
<dbReference type="SUPFAM" id="SSF47616">
    <property type="entry name" value="GST C-terminal domain-like"/>
    <property type="match status" value="1"/>
</dbReference>
<feature type="domain" description="GST C-terminal" evidence="2">
    <location>
        <begin position="89"/>
        <end position="215"/>
    </location>
</feature>